<dbReference type="Proteomes" id="UP001549146">
    <property type="component" value="Unassembled WGS sequence"/>
</dbReference>
<keyword evidence="1" id="KW-0472">Membrane</keyword>
<keyword evidence="3" id="KW-1185">Reference proteome</keyword>
<dbReference type="RefSeq" id="WP_354509872.1">
    <property type="nucleotide sequence ID" value="NZ_JBEPMO010000014.1"/>
</dbReference>
<proteinExistence type="predicted"/>
<evidence type="ECO:0000313" key="2">
    <source>
        <dbReference type="EMBL" id="MET3732547.1"/>
    </source>
</evidence>
<protein>
    <submittedName>
        <fullName evidence="2">Negative regulator of RcsB-dependent stress response</fullName>
    </submittedName>
</protein>
<reference evidence="2 3" key="1">
    <citation type="submission" date="2024-06" db="EMBL/GenBank/DDBJ databases">
        <title>Genomic Encyclopedia of Type Strains, Phase IV (KMG-IV): sequencing the most valuable type-strain genomes for metagenomic binning, comparative biology and taxonomic classification.</title>
        <authorList>
            <person name="Goeker M."/>
        </authorList>
    </citation>
    <scope>NUCLEOTIDE SEQUENCE [LARGE SCALE GENOMIC DNA]</scope>
    <source>
        <strain evidence="2 3">DSM 29388</strain>
    </source>
</reference>
<gene>
    <name evidence="2" type="ORF">ABID46_002136</name>
</gene>
<keyword evidence="1" id="KW-0812">Transmembrane</keyword>
<organism evidence="2 3">
    <name type="scientific">Moheibacter stercoris</name>
    <dbReference type="NCBI Taxonomy" id="1628251"/>
    <lineage>
        <taxon>Bacteria</taxon>
        <taxon>Pseudomonadati</taxon>
        <taxon>Bacteroidota</taxon>
        <taxon>Flavobacteriia</taxon>
        <taxon>Flavobacteriales</taxon>
        <taxon>Weeksellaceae</taxon>
        <taxon>Moheibacter</taxon>
    </lineage>
</organism>
<evidence type="ECO:0000313" key="3">
    <source>
        <dbReference type="Proteomes" id="UP001549146"/>
    </source>
</evidence>
<comment type="caution">
    <text evidence="2">The sequence shown here is derived from an EMBL/GenBank/DDBJ whole genome shotgun (WGS) entry which is preliminary data.</text>
</comment>
<dbReference type="EMBL" id="JBEPMO010000014">
    <property type="protein sequence ID" value="MET3732547.1"/>
    <property type="molecule type" value="Genomic_DNA"/>
</dbReference>
<feature type="transmembrane region" description="Helical" evidence="1">
    <location>
        <begin position="21"/>
        <end position="40"/>
    </location>
</feature>
<sequence length="44" mass="5311">MNQHTTENETKEEVKTSWRQSYTWVLLANAAYILVFYILMKIFV</sequence>
<name>A0ABV2LY31_9FLAO</name>
<accession>A0ABV2LY31</accession>
<keyword evidence="1" id="KW-1133">Transmembrane helix</keyword>
<evidence type="ECO:0000256" key="1">
    <source>
        <dbReference type="SAM" id="Phobius"/>
    </source>
</evidence>